<evidence type="ECO:0000256" key="7">
    <source>
        <dbReference type="ARBA" id="ARBA00023180"/>
    </source>
</evidence>
<dbReference type="GO" id="GO:0005576">
    <property type="term" value="C:extracellular region"/>
    <property type="evidence" value="ECO:0007669"/>
    <property type="project" value="UniProtKB-SubCell"/>
</dbReference>
<evidence type="ECO:0000256" key="6">
    <source>
        <dbReference type="ARBA" id="ARBA00023157"/>
    </source>
</evidence>
<dbReference type="FunFam" id="2.40.10.10:FF:000028">
    <property type="entry name" value="Serine protease easter"/>
    <property type="match status" value="1"/>
</dbReference>
<comment type="similarity">
    <text evidence="8">Belongs to the peptidase S1 family. CLIP subfamily.</text>
</comment>
<dbReference type="GO" id="GO:0006508">
    <property type="term" value="P:proteolysis"/>
    <property type="evidence" value="ECO:0007669"/>
    <property type="project" value="UniProtKB-KW"/>
</dbReference>
<dbReference type="EMBL" id="JBEHCU010013116">
    <property type="protein sequence ID" value="KAL1374692.1"/>
    <property type="molecule type" value="Genomic_DNA"/>
</dbReference>
<dbReference type="GO" id="GO:0045087">
    <property type="term" value="P:innate immune response"/>
    <property type="evidence" value="ECO:0007669"/>
    <property type="project" value="UniProtKB-KW"/>
</dbReference>
<dbReference type="GO" id="GO:0008236">
    <property type="term" value="F:serine-type peptidase activity"/>
    <property type="evidence" value="ECO:0007669"/>
    <property type="project" value="UniProtKB-KW"/>
</dbReference>
<accession>A0ABD1CE85</accession>
<evidence type="ECO:0000256" key="4">
    <source>
        <dbReference type="ARBA" id="ARBA00022729"/>
    </source>
</evidence>
<dbReference type="PRINTS" id="PR00722">
    <property type="entry name" value="CHYMOTRYPSIN"/>
</dbReference>
<keyword evidence="6" id="KW-1015">Disulfide bond</keyword>
<dbReference type="InterPro" id="IPR009003">
    <property type="entry name" value="Peptidase_S1_PA"/>
</dbReference>
<evidence type="ECO:0000256" key="5">
    <source>
        <dbReference type="ARBA" id="ARBA00022859"/>
    </source>
</evidence>
<evidence type="ECO:0000259" key="10">
    <source>
        <dbReference type="PROSITE" id="PS50240"/>
    </source>
</evidence>
<dbReference type="PROSITE" id="PS50240">
    <property type="entry name" value="TRYPSIN_DOM"/>
    <property type="match status" value="2"/>
</dbReference>
<dbReference type="PROSITE" id="PS00134">
    <property type="entry name" value="TRYPSIN_HIS"/>
    <property type="match status" value="1"/>
</dbReference>
<reference evidence="11 12" key="1">
    <citation type="submission" date="2024-05" db="EMBL/GenBank/DDBJ databases">
        <title>Culex pipiens pipiens assembly and annotation.</title>
        <authorList>
            <person name="Alout H."/>
            <person name="Durand T."/>
        </authorList>
    </citation>
    <scope>NUCLEOTIDE SEQUENCE [LARGE SCALE GENOMIC DNA]</scope>
    <source>
        <strain evidence="11">HA-2024</strain>
        <tissue evidence="11">Whole body</tissue>
    </source>
</reference>
<evidence type="ECO:0000256" key="3">
    <source>
        <dbReference type="ARBA" id="ARBA00022588"/>
    </source>
</evidence>
<dbReference type="InterPro" id="IPR018114">
    <property type="entry name" value="TRYPSIN_HIS"/>
</dbReference>
<dbReference type="Gene3D" id="2.40.10.10">
    <property type="entry name" value="Trypsin-like serine proteases"/>
    <property type="match status" value="4"/>
</dbReference>
<protein>
    <recommendedName>
        <fullName evidence="10">Peptidase S1 domain-containing protein</fullName>
    </recommendedName>
</protein>
<feature type="domain" description="Peptidase S1" evidence="10">
    <location>
        <begin position="296"/>
        <end position="558"/>
    </location>
</feature>
<dbReference type="PANTHER" id="PTHR24256">
    <property type="entry name" value="TRYPTASE-RELATED"/>
    <property type="match status" value="1"/>
</dbReference>
<name>A0ABD1CE85_CULPP</name>
<dbReference type="SMART" id="SM00020">
    <property type="entry name" value="Tryp_SPc"/>
    <property type="match status" value="2"/>
</dbReference>
<feature type="domain" description="Peptidase S1" evidence="10">
    <location>
        <begin position="34"/>
        <end position="241"/>
    </location>
</feature>
<keyword evidence="5" id="KW-0391">Immunity</keyword>
<evidence type="ECO:0000256" key="2">
    <source>
        <dbReference type="ARBA" id="ARBA00022525"/>
    </source>
</evidence>
<evidence type="ECO:0000313" key="12">
    <source>
        <dbReference type="Proteomes" id="UP001562425"/>
    </source>
</evidence>
<gene>
    <name evidence="11" type="ORF">pipiens_017936</name>
</gene>
<organism evidence="11 12">
    <name type="scientific">Culex pipiens pipiens</name>
    <name type="common">Northern house mosquito</name>
    <dbReference type="NCBI Taxonomy" id="38569"/>
    <lineage>
        <taxon>Eukaryota</taxon>
        <taxon>Metazoa</taxon>
        <taxon>Ecdysozoa</taxon>
        <taxon>Arthropoda</taxon>
        <taxon>Hexapoda</taxon>
        <taxon>Insecta</taxon>
        <taxon>Pterygota</taxon>
        <taxon>Neoptera</taxon>
        <taxon>Endopterygota</taxon>
        <taxon>Diptera</taxon>
        <taxon>Nematocera</taxon>
        <taxon>Culicoidea</taxon>
        <taxon>Culicidae</taxon>
        <taxon>Culicinae</taxon>
        <taxon>Culicini</taxon>
        <taxon>Culex</taxon>
        <taxon>Culex</taxon>
    </lineage>
</organism>
<sequence length="564" mass="62742">MENALFRLFRGYALRRSAGVDTTCEYTQNCELNGDDFVRLREYNLFTNPDCMVMDDGLDCSEDKLDVRPRSIKLHPSYQPDSVQQHHDIALIELSQQVRYSDFLRPICLPEPNLEPGLERGKILSVCGWGRTDLFNVDMSSPIKMKASLPFVEQSRCGELYRSQALSLVRGQICAGGRKDKDSCAGDSGSPLMYYDRREGVWVLSGVVSRGTSSCGTVDRPGIYTNEVFCSIPDQIDDGVCVDPSDCARLDASFYSAMQCGENRICCDRRTNHRTSQQLYSDDDFGCGTVSYAGKIHGGAIAGIDEFPWAALLLYKDDVPRCGGVLISRSYVISAAHCLAGPGYNRHGPLQFVRLREYDLNNDIDCLISEDEYEDCSEEKLDVPPQRIVVHPDYEANSIQQHHDIALIEIQLTEAYSDFLSPICLPTSWKNAGHQLGKMLTVTGWGRTDHFQSLFGEISSPIKMKASLPFVGRIRCAKAYSLQELELIPGQICAGGRRDKDSCAGDSGSPLMFFDRRASVWRLSGIVSRGPSVCGKSDLPGIYTNVVKYLRWIREITGCDSSGC</sequence>
<evidence type="ECO:0000256" key="1">
    <source>
        <dbReference type="ARBA" id="ARBA00004613"/>
    </source>
</evidence>
<evidence type="ECO:0000256" key="9">
    <source>
        <dbReference type="RuleBase" id="RU363034"/>
    </source>
</evidence>
<keyword evidence="9" id="KW-0645">Protease</keyword>
<keyword evidence="2" id="KW-0964">Secreted</keyword>
<dbReference type="InterPro" id="IPR033116">
    <property type="entry name" value="TRYPSIN_SER"/>
</dbReference>
<dbReference type="InterPro" id="IPR001254">
    <property type="entry name" value="Trypsin_dom"/>
</dbReference>
<dbReference type="PROSITE" id="PS00135">
    <property type="entry name" value="TRYPSIN_SER"/>
    <property type="match status" value="1"/>
</dbReference>
<dbReference type="AlphaFoldDB" id="A0ABD1CE85"/>
<keyword evidence="9" id="KW-0378">Hydrolase</keyword>
<dbReference type="InterPro" id="IPR001314">
    <property type="entry name" value="Peptidase_S1A"/>
</dbReference>
<dbReference type="Pfam" id="PF00089">
    <property type="entry name" value="Trypsin"/>
    <property type="match status" value="2"/>
</dbReference>
<dbReference type="SUPFAM" id="SSF50494">
    <property type="entry name" value="Trypsin-like serine proteases"/>
    <property type="match status" value="2"/>
</dbReference>
<dbReference type="CDD" id="cd00190">
    <property type="entry name" value="Tryp_SPc"/>
    <property type="match status" value="2"/>
</dbReference>
<keyword evidence="12" id="KW-1185">Reference proteome</keyword>
<comment type="subcellular location">
    <subcellularLocation>
        <location evidence="1">Secreted</location>
    </subcellularLocation>
</comment>
<evidence type="ECO:0000313" key="11">
    <source>
        <dbReference type="EMBL" id="KAL1374692.1"/>
    </source>
</evidence>
<keyword evidence="3" id="KW-0399">Innate immunity</keyword>
<comment type="caution">
    <text evidence="11">The sequence shown here is derived from an EMBL/GenBank/DDBJ whole genome shotgun (WGS) entry which is preliminary data.</text>
</comment>
<evidence type="ECO:0000256" key="8">
    <source>
        <dbReference type="ARBA" id="ARBA00024195"/>
    </source>
</evidence>
<keyword evidence="7" id="KW-0325">Glycoprotein</keyword>
<keyword evidence="9" id="KW-0720">Serine protease</keyword>
<dbReference type="InterPro" id="IPR043504">
    <property type="entry name" value="Peptidase_S1_PA_chymotrypsin"/>
</dbReference>
<proteinExistence type="inferred from homology"/>
<dbReference type="Proteomes" id="UP001562425">
    <property type="component" value="Unassembled WGS sequence"/>
</dbReference>
<dbReference type="InterPro" id="IPR051487">
    <property type="entry name" value="Ser/Thr_Proteases_Immune/Dev"/>
</dbReference>
<keyword evidence="4" id="KW-0732">Signal</keyword>